<feature type="compositionally biased region" description="Basic and acidic residues" evidence="1">
    <location>
        <begin position="135"/>
        <end position="145"/>
    </location>
</feature>
<proteinExistence type="predicted"/>
<feature type="compositionally biased region" description="Low complexity" evidence="1">
    <location>
        <begin position="74"/>
        <end position="83"/>
    </location>
</feature>
<evidence type="ECO:0000313" key="2">
    <source>
        <dbReference type="EMBL" id="CAI9094264.1"/>
    </source>
</evidence>
<feature type="compositionally biased region" description="Acidic residues" evidence="1">
    <location>
        <begin position="287"/>
        <end position="298"/>
    </location>
</feature>
<reference evidence="2" key="1">
    <citation type="submission" date="2023-03" db="EMBL/GenBank/DDBJ databases">
        <authorList>
            <person name="Julca I."/>
        </authorList>
    </citation>
    <scope>NUCLEOTIDE SEQUENCE</scope>
</reference>
<dbReference type="PANTHER" id="PTHR35692:SF1">
    <property type="entry name" value="F26F24.11"/>
    <property type="match status" value="1"/>
</dbReference>
<sequence length="298" mass="32585">MGGDFPFLSDSDEDKAVNELLSQAMDQCVLEQVVAINCSGFNDSGLPSHLETRFQKLKSLPSSGNPKPKPPVRSQSQSASSSSEFKRSIEDKSIPNSQFCLPKDAAENGLPLDSKKNSVVDEEGSKGVSKSGVDGSKDPKLEKCLKGNPLESRFSGEEEPSSDSFDFLGEKDDIFSSFSTKKVQDGKKRRGFKSPSDSSAFPSENSSSESLSPPPRRSGCLWCSPKRSPRRKNDGILSDLNGSRSFRKAQEKLLKMAAKEEEKISREAEKIVKWAKQASSRMMEVSGIEEDGLSDNEL</sequence>
<evidence type="ECO:0000256" key="1">
    <source>
        <dbReference type="SAM" id="MobiDB-lite"/>
    </source>
</evidence>
<feature type="compositionally biased region" description="Basic and acidic residues" evidence="1">
    <location>
        <begin position="113"/>
        <end position="125"/>
    </location>
</feature>
<keyword evidence="3" id="KW-1185">Reference proteome</keyword>
<organism evidence="2 3">
    <name type="scientific">Oldenlandia corymbosa var. corymbosa</name>
    <dbReference type="NCBI Taxonomy" id="529605"/>
    <lineage>
        <taxon>Eukaryota</taxon>
        <taxon>Viridiplantae</taxon>
        <taxon>Streptophyta</taxon>
        <taxon>Embryophyta</taxon>
        <taxon>Tracheophyta</taxon>
        <taxon>Spermatophyta</taxon>
        <taxon>Magnoliopsida</taxon>
        <taxon>eudicotyledons</taxon>
        <taxon>Gunneridae</taxon>
        <taxon>Pentapetalae</taxon>
        <taxon>asterids</taxon>
        <taxon>lamiids</taxon>
        <taxon>Gentianales</taxon>
        <taxon>Rubiaceae</taxon>
        <taxon>Rubioideae</taxon>
        <taxon>Spermacoceae</taxon>
        <taxon>Hedyotis-Oldenlandia complex</taxon>
        <taxon>Oldenlandia</taxon>
    </lineage>
</organism>
<dbReference type="PANTHER" id="PTHR35692">
    <property type="entry name" value="F26F24.11"/>
    <property type="match status" value="1"/>
</dbReference>
<gene>
    <name evidence="2" type="ORF">OLC1_LOCUS5473</name>
</gene>
<feature type="region of interest" description="Disordered" evidence="1">
    <location>
        <begin position="55"/>
        <end position="243"/>
    </location>
</feature>
<feature type="compositionally biased region" description="Basic and acidic residues" evidence="1">
    <location>
        <begin position="84"/>
        <end position="93"/>
    </location>
</feature>
<dbReference type="AlphaFoldDB" id="A0AAV1CEX7"/>
<dbReference type="EMBL" id="OX459119">
    <property type="protein sequence ID" value="CAI9094264.1"/>
    <property type="molecule type" value="Genomic_DNA"/>
</dbReference>
<accession>A0AAV1CEX7</accession>
<protein>
    <submittedName>
        <fullName evidence="2">OLC1v1029970C1</fullName>
    </submittedName>
</protein>
<evidence type="ECO:0000313" key="3">
    <source>
        <dbReference type="Proteomes" id="UP001161247"/>
    </source>
</evidence>
<dbReference type="Proteomes" id="UP001161247">
    <property type="component" value="Chromosome 2"/>
</dbReference>
<feature type="compositionally biased region" description="Low complexity" evidence="1">
    <location>
        <begin position="194"/>
        <end position="211"/>
    </location>
</feature>
<name>A0AAV1CEX7_OLDCO</name>
<feature type="region of interest" description="Disordered" evidence="1">
    <location>
        <begin position="279"/>
        <end position="298"/>
    </location>
</feature>